<sequence length="106" mass="12015">MFDFLDEKKERTSIGKMEWEAIKKRGGNKCLMCGRTEKSAGVLDKAHIKAHSKGGTQYFPLCPTCHRKFDSGKATASDLKKLGISKEVYIRLRPKKAKRKTSTSFF</sequence>
<name>X1RAK6_9ZZZZ</name>
<dbReference type="Gene3D" id="1.10.30.50">
    <property type="match status" value="1"/>
</dbReference>
<dbReference type="AlphaFoldDB" id="X1RAK6"/>
<evidence type="ECO:0008006" key="2">
    <source>
        <dbReference type="Google" id="ProtNLM"/>
    </source>
</evidence>
<comment type="caution">
    <text evidence="1">The sequence shown here is derived from an EMBL/GenBank/DDBJ whole genome shotgun (WGS) entry which is preliminary data.</text>
</comment>
<accession>X1RAK6</accession>
<organism evidence="1">
    <name type="scientific">marine sediment metagenome</name>
    <dbReference type="NCBI Taxonomy" id="412755"/>
    <lineage>
        <taxon>unclassified sequences</taxon>
        <taxon>metagenomes</taxon>
        <taxon>ecological metagenomes</taxon>
    </lineage>
</organism>
<proteinExistence type="predicted"/>
<dbReference type="EMBL" id="BARW01000143">
    <property type="protein sequence ID" value="GAI60185.1"/>
    <property type="molecule type" value="Genomic_DNA"/>
</dbReference>
<dbReference type="InterPro" id="IPR003615">
    <property type="entry name" value="HNH_nuc"/>
</dbReference>
<evidence type="ECO:0000313" key="1">
    <source>
        <dbReference type="EMBL" id="GAI60185.1"/>
    </source>
</evidence>
<gene>
    <name evidence="1" type="ORF">S12H4_00891</name>
</gene>
<reference evidence="1" key="1">
    <citation type="journal article" date="2014" name="Front. Microbiol.">
        <title>High frequency of phylogenetically diverse reductive dehalogenase-homologous genes in deep subseafloor sedimentary metagenomes.</title>
        <authorList>
            <person name="Kawai M."/>
            <person name="Futagami T."/>
            <person name="Toyoda A."/>
            <person name="Takaki Y."/>
            <person name="Nishi S."/>
            <person name="Hori S."/>
            <person name="Arai W."/>
            <person name="Tsubouchi T."/>
            <person name="Morono Y."/>
            <person name="Uchiyama I."/>
            <person name="Ito T."/>
            <person name="Fujiyama A."/>
            <person name="Inagaki F."/>
            <person name="Takami H."/>
        </authorList>
    </citation>
    <scope>NUCLEOTIDE SEQUENCE</scope>
    <source>
        <strain evidence="1">Expedition CK06-06</strain>
    </source>
</reference>
<protein>
    <recommendedName>
        <fullName evidence="2">HNH nuclease domain-containing protein</fullName>
    </recommendedName>
</protein>
<dbReference type="CDD" id="cd00085">
    <property type="entry name" value="HNHc"/>
    <property type="match status" value="1"/>
</dbReference>